<dbReference type="Pfam" id="PF14027">
    <property type="entry name" value="Questin_oxidase"/>
    <property type="match status" value="1"/>
</dbReference>
<evidence type="ECO:0000256" key="1">
    <source>
        <dbReference type="ARBA" id="ARBA00023002"/>
    </source>
</evidence>
<dbReference type="PANTHER" id="PTHR35870">
    <property type="entry name" value="PROTEIN, PUTATIVE (AFU_ORTHOLOGUE AFUA_5G03330)-RELATED"/>
    <property type="match status" value="1"/>
</dbReference>
<feature type="compositionally biased region" description="Low complexity" evidence="2">
    <location>
        <begin position="18"/>
        <end position="37"/>
    </location>
</feature>
<proteinExistence type="predicted"/>
<sequence length="489" mass="54766">MIPTLRLIQLRSILSSSSTPTLRRTRNSSMSTSSLPSIHQPGTFHLPGITSTSQQKVRDMIRENHEKHHIFFKTPAGLHNHLSHYIYAAHSLGASTTHLQRIYEHEASYQKPMPKRHERGEGEGITRQTFAQHLGDEEWYPDYLDFFTQEIQSAGNHVKVFKEWVFGELPNGDKAMGKDVYEDFFARWFSGAYHPFIHTGYALEFDDPLIMAEGLAQAAVHSARMGPLLLPPIPHASSSSPLEIIQQVREEKGFDAAVKYDDGNKSNALLSRTPDLVRKYAAKWSVPTNRDAVELAWRSLQQVPVALLGGSSLRPGKAVKMDFFLMHAVTSSLFLPIIVKVLDVEQGRRMLEAKWSVDLMYYISRGRPPLNLDLVESYPVPEMNGTEVVGNPWLGIVEKSLHHTDGHVMKAIRALLHADHYASHSAASSSSLTSKTPSAVPDTMYLKVAQMVVDGLFPEKDKDWDHSGIGFDEAWEKVPNSDVVDGKGN</sequence>
<reference evidence="3 4" key="2">
    <citation type="journal article" date="2014" name="J. Gen. Appl. Microbiol.">
        <title>The early diverging ascomycetous budding yeast Saitoella complicata has three histone deacetylases belonging to the Clr6, Hos2, and Rpd3 lineages.</title>
        <authorList>
            <person name="Nishida H."/>
            <person name="Matsumoto T."/>
            <person name="Kondo S."/>
            <person name="Hamamoto M."/>
            <person name="Yoshikawa H."/>
        </authorList>
    </citation>
    <scope>NUCLEOTIDE SEQUENCE [LARGE SCALE GENOMIC DNA]</scope>
    <source>
        <strain evidence="3 4">NRRL Y-17804</strain>
    </source>
</reference>
<reference evidence="3 4" key="3">
    <citation type="journal article" date="2015" name="Genome Announc.">
        <title>Draft Genome Sequence of the Archiascomycetous Yeast Saitoella complicata.</title>
        <authorList>
            <person name="Yamauchi K."/>
            <person name="Kondo S."/>
            <person name="Hamamoto M."/>
            <person name="Takahashi Y."/>
            <person name="Ogura Y."/>
            <person name="Hayashi T."/>
            <person name="Nishida H."/>
        </authorList>
    </citation>
    <scope>NUCLEOTIDE SEQUENCE [LARGE SCALE GENOMIC DNA]</scope>
    <source>
        <strain evidence="3 4">NRRL Y-17804</strain>
    </source>
</reference>
<feature type="region of interest" description="Disordered" evidence="2">
    <location>
        <begin position="18"/>
        <end position="52"/>
    </location>
</feature>
<evidence type="ECO:0000256" key="2">
    <source>
        <dbReference type="SAM" id="MobiDB-lite"/>
    </source>
</evidence>
<name>A0A0E9NCR9_SAICN</name>
<keyword evidence="4" id="KW-1185">Reference proteome</keyword>
<protein>
    <recommendedName>
        <fullName evidence="5">Oxidoreductase AflY</fullName>
    </recommendedName>
</protein>
<comment type="caution">
    <text evidence="3">The sequence shown here is derived from an EMBL/GenBank/DDBJ whole genome shotgun (WGS) entry which is preliminary data.</text>
</comment>
<evidence type="ECO:0008006" key="5">
    <source>
        <dbReference type="Google" id="ProtNLM"/>
    </source>
</evidence>
<organism evidence="3 4">
    <name type="scientific">Saitoella complicata (strain BCRC 22490 / CBS 7301 / JCM 7358 / NBRC 10748 / NRRL Y-17804)</name>
    <dbReference type="NCBI Taxonomy" id="698492"/>
    <lineage>
        <taxon>Eukaryota</taxon>
        <taxon>Fungi</taxon>
        <taxon>Dikarya</taxon>
        <taxon>Ascomycota</taxon>
        <taxon>Taphrinomycotina</taxon>
        <taxon>Taphrinomycotina incertae sedis</taxon>
        <taxon>Saitoella</taxon>
    </lineage>
</organism>
<dbReference type="OMA" id="KFDFFYI"/>
<dbReference type="AlphaFoldDB" id="A0A0E9NCR9"/>
<evidence type="ECO:0000313" key="4">
    <source>
        <dbReference type="Proteomes" id="UP000033140"/>
    </source>
</evidence>
<dbReference type="InterPro" id="IPR025337">
    <property type="entry name" value="Questin_oxidase-like"/>
</dbReference>
<reference evidence="3 4" key="1">
    <citation type="journal article" date="2011" name="J. Gen. Appl. Microbiol.">
        <title>Draft genome sequencing of the enigmatic yeast Saitoella complicata.</title>
        <authorList>
            <person name="Nishida H."/>
            <person name="Hamamoto M."/>
            <person name="Sugiyama J."/>
        </authorList>
    </citation>
    <scope>NUCLEOTIDE SEQUENCE [LARGE SCALE GENOMIC DNA]</scope>
    <source>
        <strain evidence="3 4">NRRL Y-17804</strain>
    </source>
</reference>
<dbReference type="PANTHER" id="PTHR35870:SF1">
    <property type="entry name" value="PROTEIN, PUTATIVE (AFU_ORTHOLOGUE AFUA_5G03330)-RELATED"/>
    <property type="match status" value="1"/>
</dbReference>
<accession>A0A0E9NCR9</accession>
<evidence type="ECO:0000313" key="3">
    <source>
        <dbReference type="EMBL" id="GAO47634.1"/>
    </source>
</evidence>
<keyword evidence="1" id="KW-0560">Oxidoreductase</keyword>
<dbReference type="STRING" id="698492.A0A0E9NCR9"/>
<dbReference type="EMBL" id="BACD03000010">
    <property type="protein sequence ID" value="GAO47634.1"/>
    <property type="molecule type" value="Genomic_DNA"/>
</dbReference>
<dbReference type="Proteomes" id="UP000033140">
    <property type="component" value="Unassembled WGS sequence"/>
</dbReference>
<gene>
    <name evidence="3" type="ORF">G7K_1834-t1</name>
</gene>
<dbReference type="GO" id="GO:0016491">
    <property type="term" value="F:oxidoreductase activity"/>
    <property type="evidence" value="ECO:0007669"/>
    <property type="project" value="UniProtKB-KW"/>
</dbReference>